<protein>
    <submittedName>
        <fullName evidence="2">Uncharacterized protein</fullName>
    </submittedName>
</protein>
<name>A0AAF0FWQ5_9EURY</name>
<dbReference type="Proteomes" id="UP001218895">
    <property type="component" value="Chromosome"/>
</dbReference>
<accession>A0AAF0FWQ5</accession>
<sequence length="186" mass="20210">MDLSVIFLSGAIFGMFIFLVLLVILPAVCCGALSVLAYDALQKLQLPVSRFTTAVPVVSGLFLCVIIPYFSYFSLIINLVIEIMGVLTSFLIMKRFFPDRYLKKILFCVSAIAIAGRFLYGFGMAFGGSGDSGSPVFQLLTSISSTDEGFLIMNSVSLYIEIVIVSALIFGALFVAGKTYRKITST</sequence>
<evidence type="ECO:0000313" key="3">
    <source>
        <dbReference type="Proteomes" id="UP001218895"/>
    </source>
</evidence>
<dbReference type="RefSeq" id="WP_278099245.1">
    <property type="nucleotide sequence ID" value="NZ_CP091092.1"/>
</dbReference>
<dbReference type="GeneID" id="79950673"/>
<organism evidence="2 3">
    <name type="scientific">Methanomicrobium antiquum</name>
    <dbReference type="NCBI Taxonomy" id="487686"/>
    <lineage>
        <taxon>Archaea</taxon>
        <taxon>Methanobacteriati</taxon>
        <taxon>Methanobacteriota</taxon>
        <taxon>Stenosarchaea group</taxon>
        <taxon>Methanomicrobia</taxon>
        <taxon>Methanomicrobiales</taxon>
        <taxon>Methanomicrobiaceae</taxon>
        <taxon>Methanomicrobium</taxon>
    </lineage>
</organism>
<dbReference type="KEGG" id="manq:L1994_09705"/>
<proteinExistence type="predicted"/>
<feature type="transmembrane region" description="Helical" evidence="1">
    <location>
        <begin position="6"/>
        <end position="36"/>
    </location>
</feature>
<keyword evidence="1" id="KW-1133">Transmembrane helix</keyword>
<keyword evidence="1" id="KW-0812">Transmembrane</keyword>
<evidence type="ECO:0000313" key="2">
    <source>
        <dbReference type="EMBL" id="WFN36409.1"/>
    </source>
</evidence>
<evidence type="ECO:0000256" key="1">
    <source>
        <dbReference type="SAM" id="Phobius"/>
    </source>
</evidence>
<reference evidence="2" key="1">
    <citation type="submission" date="2022-01" db="EMBL/GenBank/DDBJ databases">
        <title>Complete genome of Methanomicrobium antiquum DSM 21220.</title>
        <authorList>
            <person name="Chen S.-C."/>
            <person name="You Y.-T."/>
            <person name="Zhou Y.-Z."/>
            <person name="Lai M.-C."/>
        </authorList>
    </citation>
    <scope>NUCLEOTIDE SEQUENCE</scope>
    <source>
        <strain evidence="2">DSM 21220</strain>
    </source>
</reference>
<feature type="transmembrane region" description="Helical" evidence="1">
    <location>
        <begin position="48"/>
        <end position="69"/>
    </location>
</feature>
<dbReference type="EMBL" id="CP091092">
    <property type="protein sequence ID" value="WFN36409.1"/>
    <property type="molecule type" value="Genomic_DNA"/>
</dbReference>
<gene>
    <name evidence="2" type="ORF">L1994_09705</name>
</gene>
<feature type="transmembrane region" description="Helical" evidence="1">
    <location>
        <begin position="156"/>
        <end position="176"/>
    </location>
</feature>
<dbReference type="AlphaFoldDB" id="A0AAF0FWQ5"/>
<feature type="transmembrane region" description="Helical" evidence="1">
    <location>
        <begin position="75"/>
        <end position="93"/>
    </location>
</feature>
<keyword evidence="1" id="KW-0472">Membrane</keyword>
<keyword evidence="3" id="KW-1185">Reference proteome</keyword>
<feature type="transmembrane region" description="Helical" evidence="1">
    <location>
        <begin position="105"/>
        <end position="126"/>
    </location>
</feature>